<keyword evidence="3" id="KW-1185">Reference proteome</keyword>
<dbReference type="Pfam" id="PF14559">
    <property type="entry name" value="TPR_19"/>
    <property type="match status" value="1"/>
</dbReference>
<reference evidence="2 3" key="1">
    <citation type="submission" date="2020-08" db="EMBL/GenBank/DDBJ databases">
        <title>Edaphobacter telluris sp. nov. and Acidobacterium dinghuensis sp. nov., two acidobacteria isolated from forest soil.</title>
        <authorList>
            <person name="Fu J."/>
            <person name="Qiu L."/>
        </authorList>
    </citation>
    <scope>NUCLEOTIDE SEQUENCE [LARGE SCALE GENOMIC DNA]</scope>
    <source>
        <strain evidence="2">4Y35</strain>
    </source>
</reference>
<evidence type="ECO:0000313" key="2">
    <source>
        <dbReference type="EMBL" id="QNI33690.1"/>
    </source>
</evidence>
<dbReference type="Proteomes" id="UP000515312">
    <property type="component" value="Chromosome"/>
</dbReference>
<proteinExistence type="predicted"/>
<keyword evidence="1" id="KW-0732">Signal</keyword>
<name>A0A7G8BMC0_9BACT</name>
<protein>
    <submittedName>
        <fullName evidence="2">Uncharacterized protein</fullName>
    </submittedName>
</protein>
<accession>A0A7G8BMC0</accession>
<feature type="chain" id="PRO_5028959657" evidence="1">
    <location>
        <begin position="23"/>
        <end position="724"/>
    </location>
</feature>
<organism evidence="2 3">
    <name type="scientific">Alloacidobacterium dinghuense</name>
    <dbReference type="NCBI Taxonomy" id="2763107"/>
    <lineage>
        <taxon>Bacteria</taxon>
        <taxon>Pseudomonadati</taxon>
        <taxon>Acidobacteriota</taxon>
        <taxon>Terriglobia</taxon>
        <taxon>Terriglobales</taxon>
        <taxon>Acidobacteriaceae</taxon>
        <taxon>Alloacidobacterium</taxon>
    </lineage>
</organism>
<dbReference type="Gene3D" id="1.25.40.10">
    <property type="entry name" value="Tetratricopeptide repeat domain"/>
    <property type="match status" value="1"/>
</dbReference>
<sequence length="724" mass="77803">MRTGALSLFAFTILSLAVPVNAQSHNCTTIAPHDLTPAEEAYAQGKYDSAESLYMQALLQQPHDSALSSALVRTLLHEGKIGDATIQVNKSLAEDASSAVTLTVLAEVQFRKGQPWVAMQTLSEAAKRDDCYARAHLIRSRILRIDSMYASERKELQIAYDIDPSDPDIKHAWLQIDSAAKDIQGTEDALSTMSHVDADLREKAAASVHALMGQLTENSKTCQSTSMASALALPLVPVLQDTKHVSGYQLEVQFPQRKAKLIVDTAASGLYISRALADENGFQHAVGEPTNTVHVDSVHIGSLEFRDCTVGVSDTPFPDKGDGFIGTDIFASYLVTLDYPMGKLEIAPLPVLSDPREDALPSDRYIAPAIDGYTPVYHRLQYLLVPVMLNKREQRLFVLDSGMRMSTMTSEVAHLVSSTKVNFTNAMQTVSGGTVQLYRDSFAFQFANLSLDNQGRILEFDPAVIDESAGFQVAGLLGFDILHTFTVHLDYRDGLVKFDQSGSSLPPQPGVSIAAASNFAPSSIVRREACDRYVDQAGDLPTKQTIEAQIVGWLDSGHTKPGQPVTLKVVHEWAAQDCKLPAGALLYGNVLASSSGKNGSELALAFDHGDCSNQSKKGLSLRLIGIVGPPGEHEAFHDAMPTQIAGGARQISDAVAAVGYKEDENLNPGGPPNTVHPGIVVGLKGTKMTPEGGPQCSALLTSVGHSVRLDTGSVFILTMETGTH</sequence>
<dbReference type="RefSeq" id="WP_186745263.1">
    <property type="nucleotide sequence ID" value="NZ_CP060394.1"/>
</dbReference>
<evidence type="ECO:0000256" key="1">
    <source>
        <dbReference type="SAM" id="SignalP"/>
    </source>
</evidence>
<dbReference type="AlphaFoldDB" id="A0A7G8BMC0"/>
<dbReference type="KEGG" id="adin:H7849_07125"/>
<dbReference type="InterPro" id="IPR011990">
    <property type="entry name" value="TPR-like_helical_dom_sf"/>
</dbReference>
<dbReference type="InterPro" id="IPR021109">
    <property type="entry name" value="Peptidase_aspartic_dom_sf"/>
</dbReference>
<dbReference type="SUPFAM" id="SSF48452">
    <property type="entry name" value="TPR-like"/>
    <property type="match status" value="1"/>
</dbReference>
<dbReference type="EMBL" id="CP060394">
    <property type="protein sequence ID" value="QNI33690.1"/>
    <property type="molecule type" value="Genomic_DNA"/>
</dbReference>
<evidence type="ECO:0000313" key="3">
    <source>
        <dbReference type="Proteomes" id="UP000515312"/>
    </source>
</evidence>
<gene>
    <name evidence="2" type="ORF">H7849_07125</name>
</gene>
<dbReference type="Gene3D" id="2.40.70.10">
    <property type="entry name" value="Acid Proteases"/>
    <property type="match status" value="2"/>
</dbReference>
<feature type="signal peptide" evidence="1">
    <location>
        <begin position="1"/>
        <end position="22"/>
    </location>
</feature>